<comment type="caution">
    <text evidence="2">The sequence shown here is derived from an EMBL/GenBank/DDBJ whole genome shotgun (WGS) entry which is preliminary data.</text>
</comment>
<protein>
    <submittedName>
        <fullName evidence="2">Uncharacterized protein</fullName>
    </submittedName>
</protein>
<reference evidence="2 3" key="1">
    <citation type="journal article" date="2018" name="Sci. Rep.">
        <title>Genomic signatures of local adaptation to the degree of environmental predictability in rotifers.</title>
        <authorList>
            <person name="Franch-Gras L."/>
            <person name="Hahn C."/>
            <person name="Garcia-Roger E.M."/>
            <person name="Carmona M.J."/>
            <person name="Serra M."/>
            <person name="Gomez A."/>
        </authorList>
    </citation>
    <scope>NUCLEOTIDE SEQUENCE [LARGE SCALE GENOMIC DNA]</scope>
    <source>
        <strain evidence="2">HYR1</strain>
    </source>
</reference>
<evidence type="ECO:0000313" key="2">
    <source>
        <dbReference type="EMBL" id="RNA23341.1"/>
    </source>
</evidence>
<evidence type="ECO:0000313" key="3">
    <source>
        <dbReference type="Proteomes" id="UP000276133"/>
    </source>
</evidence>
<keyword evidence="3" id="KW-1185">Reference proteome</keyword>
<name>A0A3M7RIE7_BRAPC</name>
<evidence type="ECO:0000256" key="1">
    <source>
        <dbReference type="SAM" id="MobiDB-lite"/>
    </source>
</evidence>
<gene>
    <name evidence="2" type="ORF">BpHYR1_016257</name>
</gene>
<feature type="region of interest" description="Disordered" evidence="1">
    <location>
        <begin position="1"/>
        <end position="20"/>
    </location>
</feature>
<dbReference type="EMBL" id="REGN01003312">
    <property type="protein sequence ID" value="RNA23341.1"/>
    <property type="molecule type" value="Genomic_DNA"/>
</dbReference>
<proteinExistence type="predicted"/>
<sequence length="60" mass="6796">MSSGCQSIDLSAHPVIPDGKNRPLLYFVKLSRGCEVRFNSIISIQKNLNNFFTKRDNLVL</sequence>
<dbReference type="Proteomes" id="UP000276133">
    <property type="component" value="Unassembled WGS sequence"/>
</dbReference>
<organism evidence="2 3">
    <name type="scientific">Brachionus plicatilis</name>
    <name type="common">Marine rotifer</name>
    <name type="synonym">Brachionus muelleri</name>
    <dbReference type="NCBI Taxonomy" id="10195"/>
    <lineage>
        <taxon>Eukaryota</taxon>
        <taxon>Metazoa</taxon>
        <taxon>Spiralia</taxon>
        <taxon>Gnathifera</taxon>
        <taxon>Rotifera</taxon>
        <taxon>Eurotatoria</taxon>
        <taxon>Monogononta</taxon>
        <taxon>Pseudotrocha</taxon>
        <taxon>Ploima</taxon>
        <taxon>Brachionidae</taxon>
        <taxon>Brachionus</taxon>
    </lineage>
</organism>
<dbReference type="AlphaFoldDB" id="A0A3M7RIE7"/>
<accession>A0A3M7RIE7</accession>